<name>A0A975HHI9_9GAMM</name>
<evidence type="ECO:0000256" key="1">
    <source>
        <dbReference type="SAM" id="MobiDB-lite"/>
    </source>
</evidence>
<dbReference type="AlphaFoldDB" id="A0A975HHI9"/>
<dbReference type="InterPro" id="IPR006311">
    <property type="entry name" value="TAT_signal"/>
</dbReference>
<dbReference type="RefSeq" id="WP_208830990.1">
    <property type="nucleotide sequence ID" value="NZ_CP072110.1"/>
</dbReference>
<feature type="signal peptide" evidence="2">
    <location>
        <begin position="1"/>
        <end position="34"/>
    </location>
</feature>
<feature type="compositionally biased region" description="Low complexity" evidence="1">
    <location>
        <begin position="83"/>
        <end position="99"/>
    </location>
</feature>
<organism evidence="3 4">
    <name type="scientific">Psychrosphaera ytuae</name>
    <dbReference type="NCBI Taxonomy" id="2820710"/>
    <lineage>
        <taxon>Bacteria</taxon>
        <taxon>Pseudomonadati</taxon>
        <taxon>Pseudomonadota</taxon>
        <taxon>Gammaproteobacteria</taxon>
        <taxon>Alteromonadales</taxon>
        <taxon>Pseudoalteromonadaceae</taxon>
        <taxon>Psychrosphaera</taxon>
    </lineage>
</organism>
<feature type="chain" id="PRO_5037837228" evidence="2">
    <location>
        <begin position="35"/>
        <end position="221"/>
    </location>
</feature>
<keyword evidence="2" id="KW-0732">Signal</keyword>
<dbReference type="EMBL" id="CP072110">
    <property type="protein sequence ID" value="QTH63103.1"/>
    <property type="molecule type" value="Genomic_DNA"/>
</dbReference>
<feature type="region of interest" description="Disordered" evidence="1">
    <location>
        <begin position="82"/>
        <end position="104"/>
    </location>
</feature>
<evidence type="ECO:0000256" key="2">
    <source>
        <dbReference type="SAM" id="SignalP"/>
    </source>
</evidence>
<accession>A0A975HHI9</accession>
<proteinExistence type="predicted"/>
<dbReference type="Proteomes" id="UP000682739">
    <property type="component" value="Chromosome"/>
</dbReference>
<reference evidence="3" key="1">
    <citation type="submission" date="2021-03" db="EMBL/GenBank/DDBJ databases">
        <title>Description of Psychrosphaera ytuae sp. nov. isolated from deep sea sediment of South China Sea.</title>
        <authorList>
            <person name="Zhang J."/>
            <person name="Xu X.-D."/>
        </authorList>
    </citation>
    <scope>NUCLEOTIDE SEQUENCE</scope>
    <source>
        <strain evidence="3">MTZ26</strain>
    </source>
</reference>
<sequence length="221" mass="24462">MANQTSSDSKSFKQSRRKLLLASAKVAPVVTAMAAAPVWATSGSNGSNQSPGMSAATQQSVKFNGFSPGYFTRKYTKKHNQRYSSYSQTTSTQSQSDSSVQCENVGNNRLPERYYEMYYGGVGGVFPFSRLNAKVADVLDPSRWRSTGQHITQIDRFMLTAYLNADPTYGALGYPYTQQEVMRFAEDYERGLISDSDAYTILVNLIHEGQADLGWEADTVC</sequence>
<dbReference type="PROSITE" id="PS51318">
    <property type="entry name" value="TAT"/>
    <property type="match status" value="1"/>
</dbReference>
<keyword evidence="4" id="KW-1185">Reference proteome</keyword>
<dbReference type="KEGG" id="psym:J1N51_10145"/>
<evidence type="ECO:0000313" key="3">
    <source>
        <dbReference type="EMBL" id="QTH63103.1"/>
    </source>
</evidence>
<evidence type="ECO:0000313" key="4">
    <source>
        <dbReference type="Proteomes" id="UP000682739"/>
    </source>
</evidence>
<protein>
    <submittedName>
        <fullName evidence="3">Uncharacterized protein</fullName>
    </submittedName>
</protein>
<gene>
    <name evidence="3" type="ORF">J1N51_10145</name>
</gene>